<dbReference type="Pfam" id="PF02628">
    <property type="entry name" value="COX15-CtaA"/>
    <property type="match status" value="1"/>
</dbReference>
<dbReference type="PANTHER" id="PTHR23289">
    <property type="entry name" value="CYTOCHROME C OXIDASE ASSEMBLY PROTEIN COX15"/>
    <property type="match status" value="1"/>
</dbReference>
<evidence type="ECO:0000256" key="3">
    <source>
        <dbReference type="ARBA" id="ARBA00022692"/>
    </source>
</evidence>
<keyword evidence="6" id="KW-0560">Oxidoreductase</keyword>
<sequence>MNALRFTTRLCGAIPTKNIKVFRPQTLKPYMVRSSVTLAGEGKIAVEEIPTVGRKWVGRWLFGCSGMVFGAVVIGGLTRLTESGLSMTDWSLFGKRPPLSEAEWEREFAQYQQFPEYKMLVKNR</sequence>
<evidence type="ECO:0000313" key="14">
    <source>
        <dbReference type="Proteomes" id="UP001381693"/>
    </source>
</evidence>
<dbReference type="Proteomes" id="UP001381693">
    <property type="component" value="Unassembled WGS sequence"/>
</dbReference>
<keyword evidence="4" id="KW-0479">Metal-binding</keyword>
<comment type="caution">
    <text evidence="13">The sequence shown here is derived from an EMBL/GenBank/DDBJ whole genome shotgun (WGS) entry which is preliminary data.</text>
</comment>
<comment type="cofactor">
    <cofactor evidence="1">
        <name>heme b</name>
        <dbReference type="ChEBI" id="CHEBI:60344"/>
    </cofactor>
</comment>
<dbReference type="PANTHER" id="PTHR23289:SF2">
    <property type="entry name" value="CYTOCHROME C OXIDASE ASSEMBLY PROTEIN COX15 HOMOLOG"/>
    <property type="match status" value="1"/>
</dbReference>
<evidence type="ECO:0000256" key="12">
    <source>
        <dbReference type="SAM" id="Phobius"/>
    </source>
</evidence>
<name>A0AAN8XSA7_HALRR</name>
<keyword evidence="14" id="KW-1185">Reference proteome</keyword>
<keyword evidence="5 12" id="KW-1133">Transmembrane helix</keyword>
<evidence type="ECO:0000256" key="11">
    <source>
        <dbReference type="ARBA" id="ARBA00048044"/>
    </source>
</evidence>
<dbReference type="GO" id="GO:0005743">
    <property type="term" value="C:mitochondrial inner membrane"/>
    <property type="evidence" value="ECO:0007669"/>
    <property type="project" value="TreeGrafter"/>
</dbReference>
<evidence type="ECO:0000256" key="6">
    <source>
        <dbReference type="ARBA" id="ARBA00023002"/>
    </source>
</evidence>
<feature type="transmembrane region" description="Helical" evidence="12">
    <location>
        <begin position="60"/>
        <end position="78"/>
    </location>
</feature>
<dbReference type="AlphaFoldDB" id="A0AAN8XSA7"/>
<reference evidence="13 14" key="1">
    <citation type="submission" date="2023-11" db="EMBL/GenBank/DDBJ databases">
        <title>Halocaridina rubra genome assembly.</title>
        <authorList>
            <person name="Smith C."/>
        </authorList>
    </citation>
    <scope>NUCLEOTIDE SEQUENCE [LARGE SCALE GENOMIC DNA]</scope>
    <source>
        <strain evidence="13">EP-1</strain>
        <tissue evidence="13">Whole</tissue>
    </source>
</reference>
<evidence type="ECO:0000256" key="9">
    <source>
        <dbReference type="ARBA" id="ARBA00023136"/>
    </source>
</evidence>
<evidence type="ECO:0000256" key="7">
    <source>
        <dbReference type="ARBA" id="ARBA00023004"/>
    </source>
</evidence>
<evidence type="ECO:0000256" key="1">
    <source>
        <dbReference type="ARBA" id="ARBA00001970"/>
    </source>
</evidence>
<keyword evidence="3 12" id="KW-0812">Transmembrane</keyword>
<organism evidence="13 14">
    <name type="scientific">Halocaridina rubra</name>
    <name type="common">Hawaiian red shrimp</name>
    <dbReference type="NCBI Taxonomy" id="373956"/>
    <lineage>
        <taxon>Eukaryota</taxon>
        <taxon>Metazoa</taxon>
        <taxon>Ecdysozoa</taxon>
        <taxon>Arthropoda</taxon>
        <taxon>Crustacea</taxon>
        <taxon>Multicrustacea</taxon>
        <taxon>Malacostraca</taxon>
        <taxon>Eumalacostraca</taxon>
        <taxon>Eucarida</taxon>
        <taxon>Decapoda</taxon>
        <taxon>Pleocyemata</taxon>
        <taxon>Caridea</taxon>
        <taxon>Atyoidea</taxon>
        <taxon>Atyidae</taxon>
        <taxon>Halocaridina</taxon>
    </lineage>
</organism>
<comment type="catalytic activity">
    <reaction evidence="11">
        <text>Fe(II)-heme o + 2 A + H2O = Fe(II)-heme a + 2 AH2</text>
        <dbReference type="Rhea" id="RHEA:63388"/>
        <dbReference type="ChEBI" id="CHEBI:13193"/>
        <dbReference type="ChEBI" id="CHEBI:15377"/>
        <dbReference type="ChEBI" id="CHEBI:17499"/>
        <dbReference type="ChEBI" id="CHEBI:60530"/>
        <dbReference type="ChEBI" id="CHEBI:61715"/>
        <dbReference type="EC" id="1.17.99.9"/>
    </reaction>
    <physiologicalReaction direction="left-to-right" evidence="11">
        <dbReference type="Rhea" id="RHEA:63389"/>
    </physiologicalReaction>
</comment>
<accession>A0AAN8XSA7</accession>
<evidence type="ECO:0000313" key="13">
    <source>
        <dbReference type="EMBL" id="KAK7084839.1"/>
    </source>
</evidence>
<evidence type="ECO:0000256" key="8">
    <source>
        <dbReference type="ARBA" id="ARBA00023133"/>
    </source>
</evidence>
<dbReference type="GO" id="GO:0006784">
    <property type="term" value="P:heme A biosynthetic process"/>
    <property type="evidence" value="ECO:0007669"/>
    <property type="project" value="InterPro"/>
</dbReference>
<protein>
    <submittedName>
        <fullName evidence="13">Cytochrome c oxidase assembly protein cox15</fullName>
    </submittedName>
</protein>
<evidence type="ECO:0000256" key="4">
    <source>
        <dbReference type="ARBA" id="ARBA00022723"/>
    </source>
</evidence>
<gene>
    <name evidence="13" type="primary">COX15_1</name>
    <name evidence="13" type="ORF">SK128_008244</name>
</gene>
<dbReference type="GO" id="GO:0120547">
    <property type="term" value="F:heme A synthase activity"/>
    <property type="evidence" value="ECO:0007669"/>
    <property type="project" value="UniProtKB-EC"/>
</dbReference>
<dbReference type="InterPro" id="IPR003780">
    <property type="entry name" value="COX15/CtaA_fam"/>
</dbReference>
<evidence type="ECO:0000256" key="5">
    <source>
        <dbReference type="ARBA" id="ARBA00022989"/>
    </source>
</evidence>
<comment type="subcellular location">
    <subcellularLocation>
        <location evidence="2">Membrane</location>
        <topology evidence="2">Multi-pass membrane protein</topology>
    </subcellularLocation>
</comment>
<dbReference type="GO" id="GO:0016653">
    <property type="term" value="F:oxidoreductase activity, acting on NAD(P)H, heme protein as acceptor"/>
    <property type="evidence" value="ECO:0007669"/>
    <property type="project" value="TreeGrafter"/>
</dbReference>
<keyword evidence="8" id="KW-0350">Heme biosynthesis</keyword>
<keyword evidence="7" id="KW-0408">Iron</keyword>
<dbReference type="GO" id="GO:0046872">
    <property type="term" value="F:metal ion binding"/>
    <property type="evidence" value="ECO:0007669"/>
    <property type="project" value="UniProtKB-KW"/>
</dbReference>
<dbReference type="InterPro" id="IPR023754">
    <property type="entry name" value="HemeA_Synthase_type2"/>
</dbReference>
<evidence type="ECO:0000256" key="10">
    <source>
        <dbReference type="ARBA" id="ARBA00044501"/>
    </source>
</evidence>
<evidence type="ECO:0000256" key="2">
    <source>
        <dbReference type="ARBA" id="ARBA00004141"/>
    </source>
</evidence>
<proteinExistence type="predicted"/>
<dbReference type="EMBL" id="JAXCGZ010001965">
    <property type="protein sequence ID" value="KAK7084839.1"/>
    <property type="molecule type" value="Genomic_DNA"/>
</dbReference>
<comment type="pathway">
    <text evidence="10">Porphyrin-containing compound metabolism; heme A biosynthesis; heme A from heme O: step 1/1.</text>
</comment>
<keyword evidence="9 12" id="KW-0472">Membrane</keyword>